<feature type="non-terminal residue" evidence="1">
    <location>
        <position position="334"/>
    </location>
</feature>
<name>A0A0F8WGR4_9ZZZZ</name>
<evidence type="ECO:0000313" key="1">
    <source>
        <dbReference type="EMBL" id="KKK56037.1"/>
    </source>
</evidence>
<organism evidence="1">
    <name type="scientific">marine sediment metagenome</name>
    <dbReference type="NCBI Taxonomy" id="412755"/>
    <lineage>
        <taxon>unclassified sequences</taxon>
        <taxon>metagenomes</taxon>
        <taxon>ecological metagenomes</taxon>
    </lineage>
</organism>
<dbReference type="EMBL" id="LAZR01065191">
    <property type="protein sequence ID" value="KKK56037.1"/>
    <property type="molecule type" value="Genomic_DNA"/>
</dbReference>
<protein>
    <submittedName>
        <fullName evidence="1">Uncharacterized protein</fullName>
    </submittedName>
</protein>
<reference evidence="1" key="1">
    <citation type="journal article" date="2015" name="Nature">
        <title>Complex archaea that bridge the gap between prokaryotes and eukaryotes.</title>
        <authorList>
            <person name="Spang A."/>
            <person name="Saw J.H."/>
            <person name="Jorgensen S.L."/>
            <person name="Zaremba-Niedzwiedzka K."/>
            <person name="Martijn J."/>
            <person name="Lind A.E."/>
            <person name="van Eijk R."/>
            <person name="Schleper C."/>
            <person name="Guy L."/>
            <person name="Ettema T.J."/>
        </authorList>
    </citation>
    <scope>NUCLEOTIDE SEQUENCE</scope>
</reference>
<gene>
    <name evidence="1" type="ORF">LCGC14_3068550</name>
</gene>
<comment type="caution">
    <text evidence="1">The sequence shown here is derived from an EMBL/GenBank/DDBJ whole genome shotgun (WGS) entry which is preliminary data.</text>
</comment>
<sequence>MSAIPLPEGSNAAEMIRRLRAIDAEFFGTLYAAAGTLGDLTVTGTLTGGTFVGGDIYSDNWDGTIPLDLSVRDTGASAGYAQDGSAGSAQFVNIFADAGELRNLSILGTLTMGTGGVIRTAASGQRLELAESFGDRINWYTADASESSPGTIFGSYAGSAGTGRLHLDLHSPQNTTRSTQTRLILKAQSASGASGPEVDIFATGTYNIQPVVRFQDFILRADDGTALFPAFSFNNDTNTGMYRISSDSIAMAAGATAYVGAVNTGTASTSGPFLYNLSTHASHPFLRRSTSTGQVFYDSSTRDIKENIAPLPRLGNIIDRLVPVSYTLIDDPSA</sequence>
<accession>A0A0F8WGR4</accession>
<dbReference type="AlphaFoldDB" id="A0A0F8WGR4"/>
<proteinExistence type="predicted"/>